<evidence type="ECO:0000313" key="2">
    <source>
        <dbReference type="Proteomes" id="UP000320239"/>
    </source>
</evidence>
<reference evidence="1 2" key="1">
    <citation type="submission" date="2019-06" db="EMBL/GenBank/DDBJ databases">
        <title>Sequencing the genomes of 1000 actinobacteria strains.</title>
        <authorList>
            <person name="Klenk H.-P."/>
        </authorList>
    </citation>
    <scope>NUCLEOTIDE SEQUENCE [LARGE SCALE GENOMIC DNA]</scope>
    <source>
        <strain evidence="1 2">DSM 43866</strain>
    </source>
</reference>
<evidence type="ECO:0000313" key="1">
    <source>
        <dbReference type="EMBL" id="TWG21166.1"/>
    </source>
</evidence>
<dbReference type="Proteomes" id="UP000320239">
    <property type="component" value="Unassembled WGS sequence"/>
</dbReference>
<proteinExistence type="predicted"/>
<comment type="caution">
    <text evidence="1">The sequence shown here is derived from an EMBL/GenBank/DDBJ whole genome shotgun (WGS) entry which is preliminary data.</text>
</comment>
<keyword evidence="2" id="KW-1185">Reference proteome</keyword>
<accession>A0A561WBC2</accession>
<organism evidence="1 2">
    <name type="scientific">Actinoplanes teichomyceticus</name>
    <dbReference type="NCBI Taxonomy" id="1867"/>
    <lineage>
        <taxon>Bacteria</taxon>
        <taxon>Bacillati</taxon>
        <taxon>Actinomycetota</taxon>
        <taxon>Actinomycetes</taxon>
        <taxon>Micromonosporales</taxon>
        <taxon>Micromonosporaceae</taxon>
        <taxon>Actinoplanes</taxon>
    </lineage>
</organism>
<protein>
    <submittedName>
        <fullName evidence="1">Uncharacterized protein</fullName>
    </submittedName>
</protein>
<dbReference type="EMBL" id="VIWY01000003">
    <property type="protein sequence ID" value="TWG21166.1"/>
    <property type="molecule type" value="Genomic_DNA"/>
</dbReference>
<dbReference type="AlphaFoldDB" id="A0A561WBC2"/>
<sequence>MPDGGTAVTNPNLDSTRIAALPAARVVCADSVCRALLATAVPPQQRRDSVLRRVPVLGRRGELPPDLRRAVLAVDAADEAVPLARMDDVDVDAVAAWIAGRFPAATYPAAVLGSPHGAAVHLAAACRGAWLPTSFTLTAPWPGGSAGDWVSAMAWGTRLAQRLMDRNPAITVRQVHDPVLRGALCGATVSLQVRWRTLPPAYRDFLERRIAAGGSSVLVRDLRTWPVLDGPPGYGFQIGTPTSGWTAAGYRTDHPAFRRLLHEIAAGRWPGPGPAVGPGYAETSGEPTIDAELHRAAAATGRAHHRVYYTDPQALSAGVADMYRAWWRSAGGGRHALVHTARMTDPWRSIRGRMVPYWCESSSRAVVDAVQLWLAGSEPFDRISVLPDPPGSPDDSVATLTHWRAVAAFAARDGRVDELVAGRYPLLPPAAAHATRYPVDVTEPAGPPAPLPVAEALRHLGACNGLSGLVIASA</sequence>
<name>A0A561WBC2_ACTTI</name>
<gene>
    <name evidence="1" type="ORF">FHX34_103696</name>
</gene>